<dbReference type="Proteomes" id="UP000783863">
    <property type="component" value="Unassembled WGS sequence"/>
</dbReference>
<dbReference type="Pfam" id="PF13419">
    <property type="entry name" value="HAD_2"/>
    <property type="match status" value="1"/>
</dbReference>
<accession>A0A8J7YFQ4</accession>
<dbReference type="SFLD" id="SFLDG01129">
    <property type="entry name" value="C1.5:_HAD__Beta-PGM__Phosphata"/>
    <property type="match status" value="1"/>
</dbReference>
<dbReference type="RefSeq" id="WP_220589440.1">
    <property type="nucleotide sequence ID" value="NZ_RKLQ01000002.1"/>
</dbReference>
<dbReference type="InterPro" id="IPR051400">
    <property type="entry name" value="HAD-like_hydrolase"/>
</dbReference>
<proteinExistence type="inferred from homology"/>
<dbReference type="Gene3D" id="1.20.120.710">
    <property type="entry name" value="Haloacid dehalogenase hydrolase-like domain"/>
    <property type="match status" value="1"/>
</dbReference>
<dbReference type="SFLD" id="SFLDS00003">
    <property type="entry name" value="Haloacid_Dehalogenase"/>
    <property type="match status" value="1"/>
</dbReference>
<comment type="caution">
    <text evidence="5">The sequence shown here is derived from an EMBL/GenBank/DDBJ whole genome shotgun (WGS) entry which is preliminary data.</text>
</comment>
<dbReference type="PANTHER" id="PTHR46470">
    <property type="entry name" value="N-ACYLNEURAMINATE-9-PHOSPHATASE"/>
    <property type="match status" value="1"/>
</dbReference>
<dbReference type="InterPro" id="IPR006439">
    <property type="entry name" value="HAD-SF_hydro_IA"/>
</dbReference>
<reference evidence="5" key="1">
    <citation type="submission" date="2021-06" db="EMBL/GenBank/DDBJ databases">
        <title>Halomicroarcula sp. F24A a new haloarchaeum isolated from saline soil.</title>
        <authorList>
            <person name="Duran-Viseras A."/>
            <person name="Sanchez-Porro C."/>
            <person name="Ventosa A."/>
        </authorList>
    </citation>
    <scope>NUCLEOTIDE SEQUENCE</scope>
    <source>
        <strain evidence="5">F24A</strain>
    </source>
</reference>
<dbReference type="InterPro" id="IPR036412">
    <property type="entry name" value="HAD-like_sf"/>
</dbReference>
<keyword evidence="4" id="KW-0460">Magnesium</keyword>
<dbReference type="GO" id="GO:0046380">
    <property type="term" value="P:N-acetylneuraminate biosynthetic process"/>
    <property type="evidence" value="ECO:0007669"/>
    <property type="project" value="TreeGrafter"/>
</dbReference>
<dbReference type="InterPro" id="IPR023214">
    <property type="entry name" value="HAD_sf"/>
</dbReference>
<evidence type="ECO:0000256" key="2">
    <source>
        <dbReference type="ARBA" id="ARBA00007958"/>
    </source>
</evidence>
<dbReference type="AlphaFoldDB" id="A0A8J7YFQ4"/>
<evidence type="ECO:0000256" key="3">
    <source>
        <dbReference type="ARBA" id="ARBA00022801"/>
    </source>
</evidence>
<gene>
    <name evidence="5" type="ORF">EGD98_16020</name>
</gene>
<organism evidence="5 6">
    <name type="scientific">Haloarcula salinisoli</name>
    <dbReference type="NCBI Taxonomy" id="2487746"/>
    <lineage>
        <taxon>Archaea</taxon>
        <taxon>Methanobacteriati</taxon>
        <taxon>Methanobacteriota</taxon>
        <taxon>Stenosarchaea group</taxon>
        <taxon>Halobacteria</taxon>
        <taxon>Halobacteriales</taxon>
        <taxon>Haloarculaceae</taxon>
        <taxon>Haloarcula</taxon>
    </lineage>
</organism>
<comment type="cofactor">
    <cofactor evidence="1">
        <name>Mg(2+)</name>
        <dbReference type="ChEBI" id="CHEBI:18420"/>
    </cofactor>
</comment>
<evidence type="ECO:0000256" key="4">
    <source>
        <dbReference type="ARBA" id="ARBA00022842"/>
    </source>
</evidence>
<evidence type="ECO:0000313" key="6">
    <source>
        <dbReference type="Proteomes" id="UP000783863"/>
    </source>
</evidence>
<evidence type="ECO:0000256" key="1">
    <source>
        <dbReference type="ARBA" id="ARBA00001946"/>
    </source>
</evidence>
<name>A0A8J7YFQ4_9EURY</name>
<evidence type="ECO:0000313" key="5">
    <source>
        <dbReference type="EMBL" id="MBX0305175.1"/>
    </source>
</evidence>
<keyword evidence="3 5" id="KW-0378">Hydrolase</keyword>
<dbReference type="InterPro" id="IPR041492">
    <property type="entry name" value="HAD_2"/>
</dbReference>
<dbReference type="Gene3D" id="3.40.50.1000">
    <property type="entry name" value="HAD superfamily/HAD-like"/>
    <property type="match status" value="1"/>
</dbReference>
<dbReference type="SUPFAM" id="SSF56784">
    <property type="entry name" value="HAD-like"/>
    <property type="match status" value="1"/>
</dbReference>
<protein>
    <submittedName>
        <fullName evidence="5">HAD family hydrolase</fullName>
    </submittedName>
</protein>
<dbReference type="EMBL" id="RKLQ01000002">
    <property type="protein sequence ID" value="MBX0305175.1"/>
    <property type="molecule type" value="Genomic_DNA"/>
</dbReference>
<dbReference type="GO" id="GO:0050124">
    <property type="term" value="F:N-acylneuraminate-9-phosphatase activity"/>
    <property type="evidence" value="ECO:0007669"/>
    <property type="project" value="TreeGrafter"/>
</dbReference>
<sequence>MVTFDAVIFDLDGTLVERTQDTATLYEQTFERAGVEPFAAPGELWAVLDGPPDPADEVGYLGAGFARLAAQHDRQVDAIALADAFVECVDNTQVTFRRAAEEALDAARETAATAVLTNGPESRQAEKVGAVELTERVETVVYAGDMPRRKPHAAPFESTLASLGVPADRALYVGDSLSYDVAGAHNAGLAAAYLDDGDGPDPYSPEYVLESLADLPPILR</sequence>
<keyword evidence="6" id="KW-1185">Reference proteome</keyword>
<comment type="similarity">
    <text evidence="2">Belongs to the HAD-like hydrolase superfamily.</text>
</comment>
<dbReference type="NCBIfam" id="TIGR01549">
    <property type="entry name" value="HAD-SF-IA-v1"/>
    <property type="match status" value="1"/>
</dbReference>
<dbReference type="PANTHER" id="PTHR46470:SF3">
    <property type="entry name" value="N-ACYLNEURAMINATE-9-PHOSPHATASE"/>
    <property type="match status" value="1"/>
</dbReference>